<keyword evidence="4" id="KW-1185">Reference proteome</keyword>
<organism evidence="3 4">
    <name type="scientific">Caenorhabditis bovis</name>
    <dbReference type="NCBI Taxonomy" id="2654633"/>
    <lineage>
        <taxon>Eukaryota</taxon>
        <taxon>Metazoa</taxon>
        <taxon>Ecdysozoa</taxon>
        <taxon>Nematoda</taxon>
        <taxon>Chromadorea</taxon>
        <taxon>Rhabditida</taxon>
        <taxon>Rhabditina</taxon>
        <taxon>Rhabditomorpha</taxon>
        <taxon>Rhabditoidea</taxon>
        <taxon>Rhabditidae</taxon>
        <taxon>Peloderinae</taxon>
        <taxon>Caenorhabditis</taxon>
    </lineage>
</organism>
<dbReference type="GO" id="GO:0031124">
    <property type="term" value="P:mRNA 3'-end processing"/>
    <property type="evidence" value="ECO:0007669"/>
    <property type="project" value="TreeGrafter"/>
</dbReference>
<dbReference type="InterPro" id="IPR032337">
    <property type="entry name" value="RPRD1A/B_C"/>
</dbReference>
<proteinExistence type="predicted"/>
<reference evidence="3 4" key="1">
    <citation type="submission" date="2020-04" db="EMBL/GenBank/DDBJ databases">
        <authorList>
            <person name="Laetsch R D."/>
            <person name="Stevens L."/>
            <person name="Kumar S."/>
            <person name="Blaxter L. M."/>
        </authorList>
    </citation>
    <scope>NUCLEOTIDE SEQUENCE [LARGE SCALE GENOMIC DNA]</scope>
</reference>
<dbReference type="EMBL" id="CADEPM010000003">
    <property type="protein sequence ID" value="CAB3402280.1"/>
    <property type="molecule type" value="Genomic_DNA"/>
</dbReference>
<accession>A0A8S1EF25</accession>
<dbReference type="Proteomes" id="UP000494206">
    <property type="component" value="Unassembled WGS sequence"/>
</dbReference>
<sequence length="310" mass="36149">MDQFTENNLKQRLATLTNQQESILSLSKWLQANYQNREIIISIWLKELRKQSNTSQIINLLYLANDIAQNTRKWCPQYKTDFFPAIENAFKHASRLKSTELEKALTKLAHIWKDREIYSASQLKKLSDILSQKKMSASFPTPVNDPVRNPQINHYIEEEVKKNAQDVLMALKRLQNPPSTEREIRVVLSQFPESISCPEKLQTVRSSAEAQELLKKNEEALPLLEDYVKRLKDETHEREDLQSMLESLIQNVRLSVEHQEKLLKEVKRKEDRLKSDLLEVERSFESLPDLTAEMPVVEAPLPSLDKLFDL</sequence>
<keyword evidence="1" id="KW-0175">Coiled coil</keyword>
<dbReference type="OrthoDB" id="1708588at2759"/>
<dbReference type="GO" id="GO:0000993">
    <property type="term" value="F:RNA polymerase II complex binding"/>
    <property type="evidence" value="ECO:0007669"/>
    <property type="project" value="TreeGrafter"/>
</dbReference>
<dbReference type="Gene3D" id="1.25.40.90">
    <property type="match status" value="1"/>
</dbReference>
<evidence type="ECO:0000313" key="4">
    <source>
        <dbReference type="Proteomes" id="UP000494206"/>
    </source>
</evidence>
<dbReference type="PANTHER" id="PTHR12460:SF0">
    <property type="entry name" value="CID DOMAIN-CONTAINING PROTEIN-RELATED"/>
    <property type="match status" value="1"/>
</dbReference>
<protein>
    <recommendedName>
        <fullName evidence="2">CID domain-containing protein</fullName>
    </recommendedName>
</protein>
<comment type="caution">
    <text evidence="3">The sequence shown here is derived from an EMBL/GenBank/DDBJ whole genome shotgun (WGS) entry which is preliminary data.</text>
</comment>
<dbReference type="SUPFAM" id="SSF48464">
    <property type="entry name" value="ENTH/VHS domain"/>
    <property type="match status" value="1"/>
</dbReference>
<evidence type="ECO:0000256" key="1">
    <source>
        <dbReference type="SAM" id="Coils"/>
    </source>
</evidence>
<dbReference type="SMART" id="SM00582">
    <property type="entry name" value="RPR"/>
    <property type="match status" value="1"/>
</dbReference>
<evidence type="ECO:0000259" key="2">
    <source>
        <dbReference type="PROSITE" id="PS51391"/>
    </source>
</evidence>
<feature type="coiled-coil region" evidence="1">
    <location>
        <begin position="224"/>
        <end position="283"/>
    </location>
</feature>
<dbReference type="Pfam" id="PF04818">
    <property type="entry name" value="CID"/>
    <property type="match status" value="1"/>
</dbReference>
<dbReference type="PANTHER" id="PTHR12460">
    <property type="entry name" value="CYCLIN-DEPENDENT KINASE INHIBITOR-RELATED PROTEIN"/>
    <property type="match status" value="1"/>
</dbReference>
<feature type="domain" description="CID" evidence="2">
    <location>
        <begin position="1"/>
        <end position="134"/>
    </location>
</feature>
<dbReference type="Gene3D" id="6.10.250.2560">
    <property type="match status" value="1"/>
</dbReference>
<dbReference type="InterPro" id="IPR008942">
    <property type="entry name" value="ENTH_VHS"/>
</dbReference>
<evidence type="ECO:0000313" key="3">
    <source>
        <dbReference type="EMBL" id="CAB3402280.1"/>
    </source>
</evidence>
<dbReference type="PROSITE" id="PS51391">
    <property type="entry name" value="CID"/>
    <property type="match status" value="1"/>
</dbReference>
<dbReference type="InterPro" id="IPR006569">
    <property type="entry name" value="CID_dom"/>
</dbReference>
<gene>
    <name evidence="3" type="ORF">CBOVIS_LOCUS4917</name>
</gene>
<dbReference type="AlphaFoldDB" id="A0A8S1EF25"/>
<dbReference type="Pfam" id="PF16566">
    <property type="entry name" value="CREPT"/>
    <property type="match status" value="1"/>
</dbReference>
<name>A0A8S1EF25_9PELO</name>